<reference evidence="1" key="3">
    <citation type="submission" date="2023-05" db="EMBL/GenBank/DDBJ databases">
        <authorList>
            <person name="Smith C.H."/>
        </authorList>
    </citation>
    <scope>NUCLEOTIDE SEQUENCE</scope>
    <source>
        <strain evidence="1">CHS0354</strain>
        <tissue evidence="1">Mantle</tissue>
    </source>
</reference>
<reference evidence="1" key="2">
    <citation type="journal article" date="2021" name="Genome Biol. Evol.">
        <title>Developing a high-quality reference genome for a parasitic bivalve with doubly uniparental inheritance (Bivalvia: Unionida).</title>
        <authorList>
            <person name="Smith C.H."/>
        </authorList>
    </citation>
    <scope>NUCLEOTIDE SEQUENCE</scope>
    <source>
        <strain evidence="1">CHS0354</strain>
        <tissue evidence="1">Mantle</tissue>
    </source>
</reference>
<proteinExistence type="predicted"/>
<dbReference type="AlphaFoldDB" id="A0AAE0TFW5"/>
<comment type="caution">
    <text evidence="1">The sequence shown here is derived from an EMBL/GenBank/DDBJ whole genome shotgun (WGS) entry which is preliminary data.</text>
</comment>
<gene>
    <name evidence="1" type="ORF">CHS0354_003171</name>
</gene>
<accession>A0AAE0TFW5</accession>
<reference evidence="1" key="1">
    <citation type="journal article" date="2021" name="Genome Biol. Evol.">
        <title>A High-Quality Reference Genome for a Parasitic Bivalve with Doubly Uniparental Inheritance (Bivalvia: Unionida).</title>
        <authorList>
            <person name="Smith C.H."/>
        </authorList>
    </citation>
    <scope>NUCLEOTIDE SEQUENCE</scope>
    <source>
        <strain evidence="1">CHS0354</strain>
    </source>
</reference>
<protein>
    <submittedName>
        <fullName evidence="1">Uncharacterized protein</fullName>
    </submittedName>
</protein>
<keyword evidence="2" id="KW-1185">Reference proteome</keyword>
<sequence length="116" mass="13311">MTNALMYAIHGAIQFQSRIAEKDLLWKIWHPAWRRDLNLVIIMKGTELEQLNRMCTLRIVQDYVQILISHAAVCYRADKDSATSGVLCNTLDYELLQTLQHCVDNDADNTNNAFVS</sequence>
<dbReference type="EMBL" id="JAEAOA010000261">
    <property type="protein sequence ID" value="KAK3609190.1"/>
    <property type="molecule type" value="Genomic_DNA"/>
</dbReference>
<evidence type="ECO:0000313" key="1">
    <source>
        <dbReference type="EMBL" id="KAK3609190.1"/>
    </source>
</evidence>
<name>A0AAE0TFW5_9BIVA</name>
<organism evidence="1 2">
    <name type="scientific">Potamilus streckersoni</name>
    <dbReference type="NCBI Taxonomy" id="2493646"/>
    <lineage>
        <taxon>Eukaryota</taxon>
        <taxon>Metazoa</taxon>
        <taxon>Spiralia</taxon>
        <taxon>Lophotrochozoa</taxon>
        <taxon>Mollusca</taxon>
        <taxon>Bivalvia</taxon>
        <taxon>Autobranchia</taxon>
        <taxon>Heteroconchia</taxon>
        <taxon>Palaeoheterodonta</taxon>
        <taxon>Unionida</taxon>
        <taxon>Unionoidea</taxon>
        <taxon>Unionidae</taxon>
        <taxon>Ambleminae</taxon>
        <taxon>Lampsilini</taxon>
        <taxon>Potamilus</taxon>
    </lineage>
</organism>
<dbReference type="Proteomes" id="UP001195483">
    <property type="component" value="Unassembled WGS sequence"/>
</dbReference>
<evidence type="ECO:0000313" key="2">
    <source>
        <dbReference type="Proteomes" id="UP001195483"/>
    </source>
</evidence>